<organism evidence="2 3">
    <name type="scientific">Chloracidobacterium thermophilum (strain B)</name>
    <dbReference type="NCBI Taxonomy" id="981222"/>
    <lineage>
        <taxon>Bacteria</taxon>
        <taxon>Pseudomonadati</taxon>
        <taxon>Acidobacteriota</taxon>
        <taxon>Terriglobia</taxon>
        <taxon>Terriglobales</taxon>
        <taxon>Acidobacteriaceae</taxon>
        <taxon>Chloracidobacterium</taxon>
    </lineage>
</organism>
<dbReference type="Pfam" id="PF00271">
    <property type="entry name" value="Helicase_C"/>
    <property type="match status" value="1"/>
</dbReference>
<evidence type="ECO:0000313" key="3">
    <source>
        <dbReference type="Proteomes" id="UP000006791"/>
    </source>
</evidence>
<sequence>MRGEALYCRLQNLGAQASSPPAGRTLSLPKLLVFTEHRGLLNYLAARIRRLLSGEEARAMSTCGVKRAERRKARELFRNNPAVGLLVAIGAASEGVHLQNANLMVN</sequence>
<dbReference type="InterPro" id="IPR027417">
    <property type="entry name" value="P-loop_NTPase"/>
</dbReference>
<keyword evidence="3" id="KW-1185">Reference proteome</keyword>
<evidence type="ECO:0000259" key="1">
    <source>
        <dbReference type="Pfam" id="PF00271"/>
    </source>
</evidence>
<accession>G2LF35</accession>
<dbReference type="SUPFAM" id="SSF52540">
    <property type="entry name" value="P-loop containing nucleoside triphosphate hydrolases"/>
    <property type="match status" value="1"/>
</dbReference>
<feature type="domain" description="Helicase C-terminal" evidence="1">
    <location>
        <begin position="30"/>
        <end position="106"/>
    </location>
</feature>
<dbReference type="Proteomes" id="UP000006791">
    <property type="component" value="Chromosome 1"/>
</dbReference>
<dbReference type="KEGG" id="ctm:Cabther_A2227"/>
<dbReference type="EMBL" id="CP002514">
    <property type="protein sequence ID" value="AEP12963.1"/>
    <property type="molecule type" value="Genomic_DNA"/>
</dbReference>
<proteinExistence type="predicted"/>
<protein>
    <recommendedName>
        <fullName evidence="1">Helicase C-terminal domain-containing protein</fullName>
    </recommendedName>
</protein>
<dbReference type="STRING" id="981222.Cabther_A2227"/>
<dbReference type="Gene3D" id="3.40.50.300">
    <property type="entry name" value="P-loop containing nucleotide triphosphate hydrolases"/>
    <property type="match status" value="1"/>
</dbReference>
<gene>
    <name evidence="2" type="ordered locus">Cabther_A2227</name>
</gene>
<dbReference type="AlphaFoldDB" id="G2LF35"/>
<evidence type="ECO:0000313" key="2">
    <source>
        <dbReference type="EMBL" id="AEP12963.1"/>
    </source>
</evidence>
<dbReference type="InterPro" id="IPR001650">
    <property type="entry name" value="Helicase_C-like"/>
</dbReference>
<reference evidence="2 3" key="1">
    <citation type="journal article" date="2012" name="Environ. Microbiol.">
        <title>Complete genome of Candidatus Chloracidobacterium thermophilum, a chlorophyll-based photoheterotroph belonging to the phylum Acidobacteria.</title>
        <authorList>
            <person name="Garcia Costas A.M."/>
            <person name="Liu Z."/>
            <person name="Tomsho L.P."/>
            <person name="Schuster S.C."/>
            <person name="Ward D.M."/>
            <person name="Bryant D.A."/>
        </authorList>
    </citation>
    <scope>NUCLEOTIDE SEQUENCE [LARGE SCALE GENOMIC DNA]</scope>
    <source>
        <strain evidence="2 3">B</strain>
    </source>
</reference>
<dbReference type="HOGENOM" id="CLU_2218383_0_0_0"/>
<name>G2LF35_CHLTF</name>
<dbReference type="RefSeq" id="WP_014100700.1">
    <property type="nucleotide sequence ID" value="NC_016024.1"/>
</dbReference>